<evidence type="ECO:0000256" key="1">
    <source>
        <dbReference type="SAM" id="Phobius"/>
    </source>
</evidence>
<dbReference type="InterPro" id="IPR024038">
    <property type="entry name" value="MYXO-CTERM"/>
</dbReference>
<feature type="signal peptide" evidence="2">
    <location>
        <begin position="1"/>
        <end position="20"/>
    </location>
</feature>
<keyword evidence="1" id="KW-0812">Transmembrane</keyword>
<feature type="transmembrane region" description="Helical" evidence="1">
    <location>
        <begin position="60"/>
        <end position="82"/>
    </location>
</feature>
<accession>A0A0F6YGD4</accession>
<dbReference type="STRING" id="927083.DB32_000959"/>
<reference evidence="3 4" key="1">
    <citation type="submission" date="2015-03" db="EMBL/GenBank/DDBJ databases">
        <title>Genome assembly of Sandaracinus amylolyticus DSM 53668.</title>
        <authorList>
            <person name="Sharma G."/>
            <person name="Subramanian S."/>
        </authorList>
    </citation>
    <scope>NUCLEOTIDE SEQUENCE [LARGE SCALE GENOMIC DNA]</scope>
    <source>
        <strain evidence="3 4">DSM 53668</strain>
    </source>
</reference>
<protein>
    <recommendedName>
        <fullName evidence="5">MYXO-CTERM domain-containing protein</fullName>
    </recommendedName>
</protein>
<evidence type="ECO:0000313" key="4">
    <source>
        <dbReference type="Proteomes" id="UP000034883"/>
    </source>
</evidence>
<sequence length="85" mass="8648">MRTILALVLVLFVLVPAARADVIETCPDGQRFESNPVPEGAMHHAGGRCVEDEAAGGCAIGHGGGSGSAVVLMLAALALVAARRR</sequence>
<feature type="chain" id="PRO_5002512806" description="MYXO-CTERM domain-containing protein" evidence="2">
    <location>
        <begin position="21"/>
        <end position="85"/>
    </location>
</feature>
<keyword evidence="1" id="KW-0472">Membrane</keyword>
<dbReference type="RefSeq" id="WP_157068724.1">
    <property type="nucleotide sequence ID" value="NZ_CP011125.1"/>
</dbReference>
<keyword evidence="2" id="KW-0732">Signal</keyword>
<proteinExistence type="predicted"/>
<dbReference type="AlphaFoldDB" id="A0A0F6YGD4"/>
<keyword evidence="1" id="KW-1133">Transmembrane helix</keyword>
<evidence type="ECO:0000256" key="2">
    <source>
        <dbReference type="SAM" id="SignalP"/>
    </source>
</evidence>
<dbReference type="KEGG" id="samy:DB32_000959"/>
<dbReference type="EMBL" id="CP011125">
    <property type="protein sequence ID" value="AKF03810.1"/>
    <property type="molecule type" value="Genomic_DNA"/>
</dbReference>
<evidence type="ECO:0000313" key="3">
    <source>
        <dbReference type="EMBL" id="AKF03810.1"/>
    </source>
</evidence>
<evidence type="ECO:0008006" key="5">
    <source>
        <dbReference type="Google" id="ProtNLM"/>
    </source>
</evidence>
<gene>
    <name evidence="3" type="ORF">DB32_000959</name>
</gene>
<keyword evidence="4" id="KW-1185">Reference proteome</keyword>
<organism evidence="3 4">
    <name type="scientific">Sandaracinus amylolyticus</name>
    <dbReference type="NCBI Taxonomy" id="927083"/>
    <lineage>
        <taxon>Bacteria</taxon>
        <taxon>Pseudomonadati</taxon>
        <taxon>Myxococcota</taxon>
        <taxon>Polyangia</taxon>
        <taxon>Polyangiales</taxon>
        <taxon>Sandaracinaceae</taxon>
        <taxon>Sandaracinus</taxon>
    </lineage>
</organism>
<dbReference type="Proteomes" id="UP000034883">
    <property type="component" value="Chromosome"/>
</dbReference>
<name>A0A0F6YGD4_9BACT</name>
<dbReference type="NCBIfam" id="TIGR03901">
    <property type="entry name" value="MYXO-CTERM"/>
    <property type="match status" value="1"/>
</dbReference>